<dbReference type="GO" id="GO:0006886">
    <property type="term" value="P:intracellular protein transport"/>
    <property type="evidence" value="ECO:0007669"/>
    <property type="project" value="InterPro"/>
</dbReference>
<dbReference type="Gene3D" id="3.30.1120.30">
    <property type="entry name" value="POLO box domain"/>
    <property type="match status" value="1"/>
</dbReference>
<dbReference type="PANTHER" id="PTHR13768:SF2">
    <property type="entry name" value="GAMMA-SOLUBLE NSF ATTACHMENT PROTEIN"/>
    <property type="match status" value="1"/>
</dbReference>
<dbReference type="InterPro" id="IPR011009">
    <property type="entry name" value="Kinase-like_dom_sf"/>
</dbReference>
<accession>A0A9Q0MBZ4</accession>
<dbReference type="AlphaFoldDB" id="A0A9Q0MBZ4"/>
<comment type="caution">
    <text evidence="11">The sequence shown here is derived from an EMBL/GenBank/DDBJ whole genome shotgun (WGS) entry which is preliminary data.</text>
</comment>
<dbReference type="InterPro" id="IPR000959">
    <property type="entry name" value="POLO_box_dom"/>
</dbReference>
<dbReference type="PROSITE" id="PS50078">
    <property type="entry name" value="POLO_BOX"/>
    <property type="match status" value="1"/>
</dbReference>
<evidence type="ECO:0000313" key="12">
    <source>
        <dbReference type="Proteomes" id="UP001142055"/>
    </source>
</evidence>
<dbReference type="GO" id="GO:0019905">
    <property type="term" value="F:syntaxin binding"/>
    <property type="evidence" value="ECO:0007669"/>
    <property type="project" value="TreeGrafter"/>
</dbReference>
<dbReference type="Pfam" id="PF00069">
    <property type="entry name" value="Pkinase"/>
    <property type="match status" value="1"/>
</dbReference>
<name>A0A9Q0MBZ4_BLOTA</name>
<dbReference type="EMBL" id="JAPWDV010000002">
    <property type="protein sequence ID" value="KAJ6221402.1"/>
    <property type="molecule type" value="Genomic_DNA"/>
</dbReference>
<evidence type="ECO:0000256" key="1">
    <source>
        <dbReference type="ARBA" id="ARBA00004170"/>
    </source>
</evidence>
<dbReference type="GO" id="GO:0004672">
    <property type="term" value="F:protein kinase activity"/>
    <property type="evidence" value="ECO:0007669"/>
    <property type="project" value="InterPro"/>
</dbReference>
<dbReference type="Proteomes" id="UP001142055">
    <property type="component" value="Chromosome 2"/>
</dbReference>
<keyword evidence="12" id="KW-1185">Reference proteome</keyword>
<dbReference type="SUPFAM" id="SSF48452">
    <property type="entry name" value="TPR-like"/>
    <property type="match status" value="1"/>
</dbReference>
<dbReference type="InterPro" id="IPR036947">
    <property type="entry name" value="POLO_box_dom_sf"/>
</dbReference>
<dbReference type="Gene3D" id="1.10.510.10">
    <property type="entry name" value="Transferase(Phosphotransferase) domain 1"/>
    <property type="match status" value="1"/>
</dbReference>
<feature type="domain" description="POLO box" evidence="10">
    <location>
        <begin position="179"/>
        <end position="260"/>
    </location>
</feature>
<keyword evidence="3" id="KW-0813">Transport</keyword>
<proteinExistence type="inferred from homology"/>
<dbReference type="SUPFAM" id="SSF56112">
    <property type="entry name" value="Protein kinase-like (PK-like)"/>
    <property type="match status" value="1"/>
</dbReference>
<dbReference type="GO" id="GO:0016192">
    <property type="term" value="P:vesicle-mediated transport"/>
    <property type="evidence" value="ECO:0007669"/>
    <property type="project" value="UniProtKB-KW"/>
</dbReference>
<evidence type="ECO:0000256" key="2">
    <source>
        <dbReference type="ARBA" id="ARBA00010050"/>
    </source>
</evidence>
<comment type="similarity">
    <text evidence="2">Belongs to the SNAP family.</text>
</comment>
<dbReference type="GO" id="GO:0005774">
    <property type="term" value="C:vacuolar membrane"/>
    <property type="evidence" value="ECO:0007669"/>
    <property type="project" value="TreeGrafter"/>
</dbReference>
<evidence type="ECO:0000259" key="9">
    <source>
        <dbReference type="PROSITE" id="PS50011"/>
    </source>
</evidence>
<dbReference type="GO" id="GO:0031201">
    <property type="term" value="C:SNARE complex"/>
    <property type="evidence" value="ECO:0007669"/>
    <property type="project" value="TreeGrafter"/>
</dbReference>
<gene>
    <name evidence="11" type="ORF">RDWZM_007214</name>
</gene>
<dbReference type="PROSITE" id="PS50011">
    <property type="entry name" value="PROTEIN_KINASE_DOM"/>
    <property type="match status" value="1"/>
</dbReference>
<evidence type="ECO:0000259" key="10">
    <source>
        <dbReference type="PROSITE" id="PS50078"/>
    </source>
</evidence>
<feature type="domain" description="Protein kinase" evidence="9">
    <location>
        <begin position="1"/>
        <end position="91"/>
    </location>
</feature>
<dbReference type="Gene3D" id="1.25.40.10">
    <property type="entry name" value="Tetratricopeptide repeat domain"/>
    <property type="match status" value="1"/>
</dbReference>
<reference evidence="11" key="1">
    <citation type="submission" date="2022-12" db="EMBL/GenBank/DDBJ databases">
        <title>Genome assemblies of Blomia tropicalis.</title>
        <authorList>
            <person name="Cui Y."/>
        </authorList>
    </citation>
    <scope>NUCLEOTIDE SEQUENCE</scope>
    <source>
        <tissue evidence="11">Adult mites</tissue>
    </source>
</reference>
<organism evidence="11 12">
    <name type="scientific">Blomia tropicalis</name>
    <name type="common">Mite</name>
    <dbReference type="NCBI Taxonomy" id="40697"/>
    <lineage>
        <taxon>Eukaryota</taxon>
        <taxon>Metazoa</taxon>
        <taxon>Ecdysozoa</taxon>
        <taxon>Arthropoda</taxon>
        <taxon>Chelicerata</taxon>
        <taxon>Arachnida</taxon>
        <taxon>Acari</taxon>
        <taxon>Acariformes</taxon>
        <taxon>Sarcoptiformes</taxon>
        <taxon>Astigmata</taxon>
        <taxon>Glycyphagoidea</taxon>
        <taxon>Echimyopodidae</taxon>
        <taxon>Blomia</taxon>
    </lineage>
</organism>
<dbReference type="InterPro" id="IPR011990">
    <property type="entry name" value="TPR-like_helical_dom_sf"/>
</dbReference>
<dbReference type="SUPFAM" id="SSF82615">
    <property type="entry name" value="Polo-box domain"/>
    <property type="match status" value="1"/>
</dbReference>
<keyword evidence="4" id="KW-0931">ER-Golgi transport</keyword>
<keyword evidence="5" id="KW-0653">Protein transport</keyword>
<evidence type="ECO:0000256" key="7">
    <source>
        <dbReference type="ARBA" id="ARBA00040047"/>
    </source>
</evidence>
<evidence type="ECO:0000256" key="3">
    <source>
        <dbReference type="ARBA" id="ARBA00022448"/>
    </source>
</evidence>
<evidence type="ECO:0000256" key="6">
    <source>
        <dbReference type="ARBA" id="ARBA00023136"/>
    </source>
</evidence>
<dbReference type="GO" id="GO:0005483">
    <property type="term" value="F:soluble NSF attachment protein activity"/>
    <property type="evidence" value="ECO:0007669"/>
    <property type="project" value="TreeGrafter"/>
</dbReference>
<protein>
    <recommendedName>
        <fullName evidence="7">Gamma-soluble NSF attachment protein</fullName>
    </recommendedName>
    <alternativeName>
        <fullName evidence="8">N-ethylmaleimide-sensitive factor attachment protein gamma</fullName>
    </alternativeName>
</protein>
<evidence type="ECO:0000256" key="5">
    <source>
        <dbReference type="ARBA" id="ARBA00022927"/>
    </source>
</evidence>
<dbReference type="Pfam" id="PF14938">
    <property type="entry name" value="SNAP"/>
    <property type="match status" value="1"/>
</dbReference>
<dbReference type="InterPro" id="IPR000744">
    <property type="entry name" value="NSF_attach"/>
</dbReference>
<sequence length="630" mass="73349">MIQRKGYSFGVDIWALGCVSYRLYYGNVPFDGQTNDEIYKAIVSKCPKYCRVSKCNESIENHEILVLKSMLHKNVDLRAKIDTLLQNEKYFLLEKNNPQLNHNKKRASIQELANLQTINLSNKRKRSQSQDVNNMIQCLQKISSKKKLSPNNVEAKNKLNSNKISYKMHNDTKLIPLFWITQWIEINLIGFGYLFDKSLYGFQFKRNSTHMMLIQHQNKDPIIAYEEHDKEVIYFMMNQCPEQLKNNLSVLKQSYQILLDKLKQTQVEFLKMRLHTMDDENENDLPWIIKKWFHHKYDLMMFHLETDLFQLTFIQDNRTFLFDCRQISMSVLINNSIYTSLNLKWLGRNLKTGLLKWNPDYEIAANEYSKAANAFRSAKMPDKFIEANLKAATAYESSRSFFSAAKCYEQVAMTAKDKEDWNTMITYFEKACLYFREHGVPDTAALTYNRGAGMLESVKPEKAAEWYGYASEVALLEDRYLTSAEYANKSVRMYLKMKQYDNAIEWAEKALENYTMASENRSAGREVCTMVIIHLARGDPIAAEKVFMNHKGSVEHDERYTLENLFAGLDSFDNVAISTALKAPFIQNLENEVTKIIRDLLIKYEPKKTSTDAKGNMIEEDFDDEAGAML</sequence>
<evidence type="ECO:0000256" key="4">
    <source>
        <dbReference type="ARBA" id="ARBA00022892"/>
    </source>
</evidence>
<dbReference type="GO" id="GO:0005524">
    <property type="term" value="F:ATP binding"/>
    <property type="evidence" value="ECO:0007669"/>
    <property type="project" value="InterPro"/>
</dbReference>
<keyword evidence="6" id="KW-0472">Membrane</keyword>
<comment type="subcellular location">
    <subcellularLocation>
        <location evidence="1">Membrane</location>
        <topology evidence="1">Peripheral membrane protein</topology>
    </subcellularLocation>
</comment>
<evidence type="ECO:0000256" key="8">
    <source>
        <dbReference type="ARBA" id="ARBA00042485"/>
    </source>
</evidence>
<dbReference type="PANTHER" id="PTHR13768">
    <property type="entry name" value="SOLUBLE NSF ATTACHMENT PROTEIN SNAP"/>
    <property type="match status" value="1"/>
</dbReference>
<dbReference type="InterPro" id="IPR000719">
    <property type="entry name" value="Prot_kinase_dom"/>
</dbReference>
<evidence type="ECO:0000313" key="11">
    <source>
        <dbReference type="EMBL" id="KAJ6221402.1"/>
    </source>
</evidence>